<accession>A0A134A1N5</accession>
<dbReference type="EMBL" id="LSDD01000132">
    <property type="protein sequence ID" value="KXB61570.1"/>
    <property type="molecule type" value="Genomic_DNA"/>
</dbReference>
<dbReference type="Proteomes" id="UP000070483">
    <property type="component" value="Unassembled WGS sequence"/>
</dbReference>
<feature type="signal peptide" evidence="2">
    <location>
        <begin position="1"/>
        <end position="26"/>
    </location>
</feature>
<evidence type="ECO:0000256" key="2">
    <source>
        <dbReference type="SAM" id="SignalP"/>
    </source>
</evidence>
<keyword evidence="4" id="KW-1185">Reference proteome</keyword>
<evidence type="ECO:0008006" key="5">
    <source>
        <dbReference type="Google" id="ProtNLM"/>
    </source>
</evidence>
<keyword evidence="2" id="KW-0732">Signal</keyword>
<reference evidence="4" key="1">
    <citation type="submission" date="2016-01" db="EMBL/GenBank/DDBJ databases">
        <authorList>
            <person name="Mitreva M."/>
            <person name="Pepin K.H."/>
            <person name="Mihindukulasuriya K.A."/>
            <person name="Fulton R."/>
            <person name="Fronick C."/>
            <person name="O'Laughlin M."/>
            <person name="Miner T."/>
            <person name="Herter B."/>
            <person name="Rosa B.A."/>
            <person name="Cordes M."/>
            <person name="Tomlinson C."/>
            <person name="Wollam A."/>
            <person name="Palsikar V.B."/>
            <person name="Mardis E.R."/>
            <person name="Wilson R.K."/>
        </authorList>
    </citation>
    <scope>NUCLEOTIDE SEQUENCE [LARGE SCALE GENOMIC DNA]</scope>
    <source>
        <strain evidence="4">KA00185</strain>
    </source>
</reference>
<proteinExistence type="predicted"/>
<feature type="chain" id="PRO_5007461412" description="Lipoprotein" evidence="2">
    <location>
        <begin position="27"/>
        <end position="277"/>
    </location>
</feature>
<organism evidence="3 4">
    <name type="scientific">Leptotrichia wadei</name>
    <dbReference type="NCBI Taxonomy" id="157687"/>
    <lineage>
        <taxon>Bacteria</taxon>
        <taxon>Fusobacteriati</taxon>
        <taxon>Fusobacteriota</taxon>
        <taxon>Fusobacteriia</taxon>
        <taxon>Fusobacteriales</taxon>
        <taxon>Leptotrichiaceae</taxon>
        <taxon>Leptotrichia</taxon>
    </lineage>
</organism>
<evidence type="ECO:0000256" key="1">
    <source>
        <dbReference type="SAM" id="MobiDB-lite"/>
    </source>
</evidence>
<sequence length="277" mass="32726">MRNFKILFLMLIGVFWINSCATLATAAAVTYFGGTALVYACAEYPDSFFCNPLPEKPETPEEEAKRKEKERKKQEQVKIDMEKKEIQEKNYIQSVILRKRENTEVFENISILMPEGLEFRRVKEPMETDFGNMLSVLYDKRKKSYFPKKLVVFERGKKNFEKIVNNGKDENYEEYYKKQSEEYIDKQIKYYEKKLAEYPLDEYYKNNLKEYKEKKGKSFDISTNVEKIGDNAYKITEKINNFGSSQVKTTYVKILKEGVYIIGDSDTKDIFEGIFKN</sequence>
<evidence type="ECO:0000313" key="3">
    <source>
        <dbReference type="EMBL" id="KXB61570.1"/>
    </source>
</evidence>
<feature type="region of interest" description="Disordered" evidence="1">
    <location>
        <begin position="53"/>
        <end position="77"/>
    </location>
</feature>
<dbReference type="PATRIC" id="fig|157687.3.peg.1756"/>
<feature type="compositionally biased region" description="Basic and acidic residues" evidence="1">
    <location>
        <begin position="55"/>
        <end position="77"/>
    </location>
</feature>
<dbReference type="AlphaFoldDB" id="A0A134A1N5"/>
<name>A0A134A1N5_9FUSO</name>
<evidence type="ECO:0000313" key="4">
    <source>
        <dbReference type="Proteomes" id="UP000070483"/>
    </source>
</evidence>
<protein>
    <recommendedName>
        <fullName evidence="5">Lipoprotein</fullName>
    </recommendedName>
</protein>
<dbReference type="RefSeq" id="WP_060918348.1">
    <property type="nucleotide sequence ID" value="NZ_KQ960101.1"/>
</dbReference>
<gene>
    <name evidence="3" type="ORF">HMPREF3180_01763</name>
</gene>
<comment type="caution">
    <text evidence="3">The sequence shown here is derived from an EMBL/GenBank/DDBJ whole genome shotgun (WGS) entry which is preliminary data.</text>
</comment>